<dbReference type="Gene3D" id="1.10.287.950">
    <property type="entry name" value="Methyl-accepting chemotaxis protein"/>
    <property type="match status" value="1"/>
</dbReference>
<dbReference type="CDD" id="cd12913">
    <property type="entry name" value="PDC1_MCP_like"/>
    <property type="match status" value="1"/>
</dbReference>
<organism evidence="11 12">
    <name type="scientific">Periweissella fabalis</name>
    <dbReference type="NCBI Taxonomy" id="1070421"/>
    <lineage>
        <taxon>Bacteria</taxon>
        <taxon>Bacillati</taxon>
        <taxon>Bacillota</taxon>
        <taxon>Bacilli</taxon>
        <taxon>Lactobacillales</taxon>
        <taxon>Lactobacillaceae</taxon>
        <taxon>Periweissella</taxon>
    </lineage>
</organism>
<evidence type="ECO:0000256" key="4">
    <source>
        <dbReference type="ARBA" id="ARBA00022692"/>
    </source>
</evidence>
<dbReference type="Pfam" id="PF00015">
    <property type="entry name" value="MCPsignal"/>
    <property type="match status" value="1"/>
</dbReference>
<evidence type="ECO:0000313" key="12">
    <source>
        <dbReference type="Proteomes" id="UP000549765"/>
    </source>
</evidence>
<evidence type="ECO:0000256" key="3">
    <source>
        <dbReference type="ARBA" id="ARBA00022500"/>
    </source>
</evidence>
<evidence type="ECO:0000256" key="6">
    <source>
        <dbReference type="ARBA" id="ARBA00023136"/>
    </source>
</evidence>
<dbReference type="InterPro" id="IPR029151">
    <property type="entry name" value="Sensor-like_sf"/>
</dbReference>
<evidence type="ECO:0000256" key="2">
    <source>
        <dbReference type="ARBA" id="ARBA00022475"/>
    </source>
</evidence>
<keyword evidence="5 9" id="KW-1133">Transmembrane helix</keyword>
<dbReference type="SMART" id="SM00283">
    <property type="entry name" value="MA"/>
    <property type="match status" value="1"/>
</dbReference>
<dbReference type="AlphaFoldDB" id="A0A7X6S2G4"/>
<keyword evidence="4 9" id="KW-0812">Transmembrane</keyword>
<evidence type="ECO:0000256" key="8">
    <source>
        <dbReference type="PROSITE-ProRule" id="PRU00284"/>
    </source>
</evidence>
<comment type="caution">
    <text evidence="11">The sequence shown here is derived from an EMBL/GenBank/DDBJ whole genome shotgun (WGS) entry which is preliminary data.</text>
</comment>
<evidence type="ECO:0000256" key="9">
    <source>
        <dbReference type="SAM" id="Phobius"/>
    </source>
</evidence>
<dbReference type="Gene3D" id="3.30.450.20">
    <property type="entry name" value="PAS domain"/>
    <property type="match status" value="2"/>
</dbReference>
<keyword evidence="6 9" id="KW-0472">Membrane</keyword>
<keyword evidence="7 8" id="KW-0807">Transducer</keyword>
<keyword evidence="12" id="KW-1185">Reference proteome</keyword>
<reference evidence="11 12" key="1">
    <citation type="submission" date="2020-04" db="EMBL/GenBank/DDBJ databases">
        <title>MicrobeNet Type strains.</title>
        <authorList>
            <person name="Nicholson A.C."/>
        </authorList>
    </citation>
    <scope>NUCLEOTIDE SEQUENCE [LARGE SCALE GENOMIC DNA]</scope>
    <source>
        <strain evidence="11 12">CCUG 61472</strain>
    </source>
</reference>
<dbReference type="GO" id="GO:0005886">
    <property type="term" value="C:plasma membrane"/>
    <property type="evidence" value="ECO:0007669"/>
    <property type="project" value="UniProtKB-SubCell"/>
</dbReference>
<keyword evidence="2" id="KW-1003">Cell membrane</keyword>
<sequence length="719" mass="78743">MMKFKLDIRQILHRRVRLWPTKWQPKVWWPRIKRRGNKRNSGIFLGSGMILLVVVPLIVMMVSANIITRQLMYNRLNVDKMSATSVLIASNNNLRDKAVAELKQIAKLPEFTTNNYDLTKIQNLLNQFQTTNGTNYISFTFSMPNGQYATTSGVTVGFDPRTKDWFKGALAKKQGVFFAPAHQDITTGKFVTSAALPIKDQQGHIGVISIDYLNDATSNITKAIKVGHTGAVTLTTATGTVISAEGATRSLVNKPGADISTQPIFKAIEASKQLRGVVQIPGQHRISEVYFDKSSRDSQTWAYAQVAPSEMHQELGEMNFTSMVVLVGMTILIILITILIVNFLERLIASYERYFMQVGAGKLEQIQPVGQRTWTMDNLVARVSMPKADGHELNRLGEHYNAMIASISILIMRVQANSQQVAHGAKALLELAKQTTAATEEVTSTIGAISNVSMSQATETEHSVTQVQTLDKVVDKLDSNIATMTTTSTHAAELNQTNLVTTNNVRDNWQAELTKMQALMTKMTLMDAKVQNIDSIIHVIKQIAKQTNLLALNAAIEAASAGEAGKGFAVVASEVRKLAEESKAATLDIRKLIAEIRLDSSEMVTATTNSVTGGAKQSELLDEAIAATKEVYQANQSLLADIDMLGNEMTEITTVKDQVSTSLATIAAAAEENAAGTQEVSANAEEVLATMDEFTNNVAEFEKIAAELKDLSEQFQIKE</sequence>
<dbReference type="SUPFAM" id="SSF103190">
    <property type="entry name" value="Sensory domain-like"/>
    <property type="match status" value="1"/>
</dbReference>
<comment type="subcellular location">
    <subcellularLocation>
        <location evidence="1">Cell membrane</location>
        <topology evidence="1">Multi-pass membrane protein</topology>
    </subcellularLocation>
</comment>
<feature type="transmembrane region" description="Helical" evidence="9">
    <location>
        <begin position="43"/>
        <end position="67"/>
    </location>
</feature>
<evidence type="ECO:0000259" key="10">
    <source>
        <dbReference type="PROSITE" id="PS50111"/>
    </source>
</evidence>
<accession>A0A7X6S2G4</accession>
<dbReference type="PANTHER" id="PTHR32089:SF114">
    <property type="entry name" value="METHYL-ACCEPTING CHEMOTAXIS PROTEIN MCPB"/>
    <property type="match status" value="1"/>
</dbReference>
<dbReference type="PANTHER" id="PTHR32089">
    <property type="entry name" value="METHYL-ACCEPTING CHEMOTAXIS PROTEIN MCPB"/>
    <property type="match status" value="1"/>
</dbReference>
<protein>
    <recommendedName>
        <fullName evidence="10">Methyl-accepting transducer domain-containing protein</fullName>
    </recommendedName>
</protein>
<dbReference type="PROSITE" id="PS50111">
    <property type="entry name" value="CHEMOTAXIS_TRANSDUC_2"/>
    <property type="match status" value="1"/>
</dbReference>
<feature type="domain" description="Methyl-accepting transducer" evidence="10">
    <location>
        <begin position="431"/>
        <end position="688"/>
    </location>
</feature>
<gene>
    <name evidence="11" type="ORF">HF964_04090</name>
</gene>
<dbReference type="InterPro" id="IPR033479">
    <property type="entry name" value="dCache_1"/>
</dbReference>
<evidence type="ECO:0000256" key="7">
    <source>
        <dbReference type="ARBA" id="ARBA00023224"/>
    </source>
</evidence>
<evidence type="ECO:0000256" key="1">
    <source>
        <dbReference type="ARBA" id="ARBA00004651"/>
    </source>
</evidence>
<dbReference type="RefSeq" id="WP_168721792.1">
    <property type="nucleotide sequence ID" value="NZ_JAAXPN010000003.1"/>
</dbReference>
<dbReference type="InterPro" id="IPR004089">
    <property type="entry name" value="MCPsignal_dom"/>
</dbReference>
<evidence type="ECO:0000256" key="5">
    <source>
        <dbReference type="ARBA" id="ARBA00022989"/>
    </source>
</evidence>
<dbReference type="Proteomes" id="UP000549765">
    <property type="component" value="Unassembled WGS sequence"/>
</dbReference>
<dbReference type="EMBL" id="JAAXPN010000003">
    <property type="protein sequence ID" value="NKZ23990.1"/>
    <property type="molecule type" value="Genomic_DNA"/>
</dbReference>
<dbReference type="GO" id="GO:0006935">
    <property type="term" value="P:chemotaxis"/>
    <property type="evidence" value="ECO:0007669"/>
    <property type="project" value="UniProtKB-KW"/>
</dbReference>
<proteinExistence type="predicted"/>
<dbReference type="GO" id="GO:0007165">
    <property type="term" value="P:signal transduction"/>
    <property type="evidence" value="ECO:0007669"/>
    <property type="project" value="UniProtKB-KW"/>
</dbReference>
<dbReference type="SUPFAM" id="SSF58104">
    <property type="entry name" value="Methyl-accepting chemotaxis protein (MCP) signaling domain"/>
    <property type="match status" value="1"/>
</dbReference>
<evidence type="ECO:0000313" key="11">
    <source>
        <dbReference type="EMBL" id="NKZ23990.1"/>
    </source>
</evidence>
<keyword evidence="3" id="KW-0145">Chemotaxis</keyword>
<feature type="transmembrane region" description="Helical" evidence="9">
    <location>
        <begin position="320"/>
        <end position="344"/>
    </location>
</feature>
<name>A0A7X6S2G4_9LACO</name>
<dbReference type="Pfam" id="PF02743">
    <property type="entry name" value="dCache_1"/>
    <property type="match status" value="1"/>
</dbReference>